<dbReference type="RefSeq" id="WP_051869482.1">
    <property type="nucleotide sequence ID" value="NZ_KL575586.1"/>
</dbReference>
<feature type="binding site" evidence="2">
    <location>
        <position position="71"/>
    </location>
    <ligand>
        <name>substrate</name>
    </ligand>
</feature>
<keyword evidence="5" id="KW-1185">Reference proteome</keyword>
<dbReference type="InterPro" id="IPR029069">
    <property type="entry name" value="HotDog_dom_sf"/>
</dbReference>
<protein>
    <recommendedName>
        <fullName evidence="3">Fluoroacetyl-CoA-specific thioesterase-like domain-containing protein</fullName>
    </recommendedName>
</protein>
<dbReference type="PIRSF" id="PIRSF014972">
    <property type="entry name" value="FlK"/>
    <property type="match status" value="1"/>
</dbReference>
<feature type="binding site" evidence="2">
    <location>
        <position position="122"/>
    </location>
    <ligand>
        <name>substrate</name>
    </ligand>
</feature>
<feature type="active site" evidence="1">
    <location>
        <position position="78"/>
    </location>
</feature>
<feature type="active site" evidence="1">
    <location>
        <position position="52"/>
    </location>
</feature>
<organism evidence="4 5">
    <name type="scientific">Streptomyces resistomycificus</name>
    <dbReference type="NCBI Taxonomy" id="67356"/>
    <lineage>
        <taxon>Bacteria</taxon>
        <taxon>Bacillati</taxon>
        <taxon>Actinomycetota</taxon>
        <taxon>Actinomycetes</taxon>
        <taxon>Kitasatosporales</taxon>
        <taxon>Streptomycetaceae</taxon>
        <taxon>Streptomyces</taxon>
        <taxon>Streptomyces aurantiacus group</taxon>
    </lineage>
</organism>
<feature type="binding site" evidence="2">
    <location>
        <position position="71"/>
    </location>
    <ligand>
        <name>CoA</name>
        <dbReference type="ChEBI" id="CHEBI:57287"/>
    </ligand>
</feature>
<dbReference type="InterPro" id="IPR054485">
    <property type="entry name" value="FlK-like_dom"/>
</dbReference>
<dbReference type="eggNOG" id="COG5496">
    <property type="taxonomic scope" value="Bacteria"/>
</dbReference>
<feature type="domain" description="Fluoroacetyl-CoA-specific thioesterase-like" evidence="3">
    <location>
        <begin position="26"/>
        <end position="127"/>
    </location>
</feature>
<dbReference type="InterPro" id="IPR025540">
    <property type="entry name" value="FlK"/>
</dbReference>
<sequence>MTTGSAAQTLDLTELVGTSASLDHTVTSQDSARNWGNELDVLATPVLLWLSEIAAMKVVETAVTDPAMTVGLAHDSAHLAPTVTGESVTLTATLTRVDGKKLTFAVEGHDAHGTVLRGEHTRAVVDRDRFTAKLASRTA</sequence>
<gene>
    <name evidence="4" type="ORF">ADK37_12785</name>
</gene>
<comment type="caution">
    <text evidence="4">The sequence shown here is derived from an EMBL/GenBank/DDBJ whole genome shotgun (WGS) entry which is preliminary data.</text>
</comment>
<dbReference type="PATRIC" id="fig|67356.5.peg.2763"/>
<dbReference type="Pfam" id="PF22636">
    <property type="entry name" value="FlK"/>
    <property type="match status" value="1"/>
</dbReference>
<dbReference type="PANTHER" id="PTHR36934">
    <property type="entry name" value="BLR0278 PROTEIN"/>
    <property type="match status" value="1"/>
</dbReference>
<evidence type="ECO:0000256" key="2">
    <source>
        <dbReference type="PIRSR" id="PIRSR014972-2"/>
    </source>
</evidence>
<evidence type="ECO:0000313" key="5">
    <source>
        <dbReference type="Proteomes" id="UP000037251"/>
    </source>
</evidence>
<reference evidence="5" key="1">
    <citation type="submission" date="2015-07" db="EMBL/GenBank/DDBJ databases">
        <authorList>
            <person name="Ju K.-S."/>
            <person name="Doroghazi J.R."/>
            <person name="Metcalf W.W."/>
        </authorList>
    </citation>
    <scope>NUCLEOTIDE SEQUENCE [LARGE SCALE GENOMIC DNA]</scope>
    <source>
        <strain evidence="5">NRRL 2290</strain>
    </source>
</reference>
<proteinExistence type="predicted"/>
<evidence type="ECO:0000256" key="1">
    <source>
        <dbReference type="PIRSR" id="PIRSR014972-1"/>
    </source>
</evidence>
<dbReference type="SUPFAM" id="SSF54637">
    <property type="entry name" value="Thioesterase/thiol ester dehydrase-isomerase"/>
    <property type="match status" value="1"/>
</dbReference>
<evidence type="ECO:0000259" key="3">
    <source>
        <dbReference type="Pfam" id="PF22636"/>
    </source>
</evidence>
<name>A0A0L8LGL3_9ACTN</name>
<dbReference type="STRING" id="67356.AQJ84_24505"/>
<dbReference type="Proteomes" id="UP000037251">
    <property type="component" value="Unassembled WGS sequence"/>
</dbReference>
<dbReference type="OrthoDB" id="6902891at2"/>
<dbReference type="EMBL" id="LGUS01000116">
    <property type="protein sequence ID" value="KOG37255.1"/>
    <property type="molecule type" value="Genomic_DNA"/>
</dbReference>
<accession>A0A0L8LGL3</accession>
<evidence type="ECO:0000313" key="4">
    <source>
        <dbReference type="EMBL" id="KOG37255.1"/>
    </source>
</evidence>
<dbReference type="PANTHER" id="PTHR36934:SF1">
    <property type="entry name" value="THIOESTERASE DOMAIN-CONTAINING PROTEIN"/>
    <property type="match status" value="1"/>
</dbReference>
<dbReference type="AlphaFoldDB" id="A0A0L8LGL3"/>
<dbReference type="Gene3D" id="3.10.129.10">
    <property type="entry name" value="Hotdog Thioesterase"/>
    <property type="match status" value="1"/>
</dbReference>
<feature type="active site" evidence="1">
    <location>
        <position position="44"/>
    </location>
</feature>